<organism evidence="3 4">
    <name type="scientific">Nitrosomonas nitrosa</name>
    <dbReference type="NCBI Taxonomy" id="52442"/>
    <lineage>
        <taxon>Bacteria</taxon>
        <taxon>Pseudomonadati</taxon>
        <taxon>Pseudomonadota</taxon>
        <taxon>Betaproteobacteria</taxon>
        <taxon>Nitrosomonadales</taxon>
        <taxon>Nitrosomonadaceae</taxon>
        <taxon>Nitrosomonas</taxon>
    </lineage>
</organism>
<dbReference type="EMBL" id="FOUF01000025">
    <property type="protein sequence ID" value="SFM65642.1"/>
    <property type="molecule type" value="Genomic_DNA"/>
</dbReference>
<keyword evidence="1" id="KW-1133">Transmembrane helix</keyword>
<evidence type="ECO:0000256" key="1">
    <source>
        <dbReference type="SAM" id="Phobius"/>
    </source>
</evidence>
<evidence type="ECO:0000313" key="2">
    <source>
        <dbReference type="EMBL" id="CAE6499811.1"/>
    </source>
</evidence>
<gene>
    <name evidence="2" type="ORF">NMYAN_180033</name>
    <name evidence="3" type="ORF">SAMN05421880_12530</name>
</gene>
<dbReference type="STRING" id="52442.SAMN05421880_12530"/>
<evidence type="ECO:0000313" key="3">
    <source>
        <dbReference type="EMBL" id="SFM65642.1"/>
    </source>
</evidence>
<feature type="transmembrane region" description="Helical" evidence="1">
    <location>
        <begin position="53"/>
        <end position="74"/>
    </location>
</feature>
<keyword evidence="1" id="KW-0472">Membrane</keyword>
<keyword evidence="4" id="KW-1185">Reference proteome</keyword>
<dbReference type="Proteomes" id="UP000199561">
    <property type="component" value="Unassembled WGS sequence"/>
</dbReference>
<dbReference type="Proteomes" id="UP000601736">
    <property type="component" value="Unassembled WGS sequence"/>
</dbReference>
<reference evidence="3 4" key="1">
    <citation type="submission" date="2016-10" db="EMBL/GenBank/DDBJ databases">
        <authorList>
            <person name="de Groot N.N."/>
        </authorList>
    </citation>
    <scope>NUCLEOTIDE SEQUENCE [LARGE SCALE GENOMIC DNA]</scope>
    <source>
        <strain evidence="3 4">Nm146</strain>
    </source>
</reference>
<sequence>MVKYKLCEMAELLPQRRFEESWRRRIEKYTDHVHYGVRVAGWLVTGLENRLCYLVMSLSSVVNALYPFCLINIFHDTRS</sequence>
<dbReference type="EMBL" id="CAJNAP010000010">
    <property type="protein sequence ID" value="CAE6499811.1"/>
    <property type="molecule type" value="Genomic_DNA"/>
</dbReference>
<reference evidence="2" key="2">
    <citation type="submission" date="2021-02" db="EMBL/GenBank/DDBJ databases">
        <authorList>
            <person name="Han P."/>
        </authorList>
    </citation>
    <scope>NUCLEOTIDE SEQUENCE</scope>
    <source>
        <strain evidence="2">Nitrosomonas nitrosa 18-3D</strain>
    </source>
</reference>
<proteinExistence type="predicted"/>
<evidence type="ECO:0000313" key="4">
    <source>
        <dbReference type="Proteomes" id="UP000199561"/>
    </source>
</evidence>
<accession>A0A1I4SMI3</accession>
<keyword evidence="1" id="KW-0812">Transmembrane</keyword>
<dbReference type="AlphaFoldDB" id="A0A1I4SMI3"/>
<name>A0A1I4SMI3_9PROT</name>
<protein>
    <submittedName>
        <fullName evidence="3">Uncharacterized protein</fullName>
    </submittedName>
</protein>